<proteinExistence type="predicted"/>
<gene>
    <name evidence="1" type="ORF">RirG_144890</name>
</gene>
<protein>
    <submittedName>
        <fullName evidence="1">Uncharacterized protein</fullName>
    </submittedName>
</protein>
<reference evidence="1 2" key="1">
    <citation type="submission" date="2014-02" db="EMBL/GenBank/DDBJ databases">
        <title>Single nucleus genome sequencing reveals high similarity among nuclei of an endomycorrhizal fungus.</title>
        <authorList>
            <person name="Lin K."/>
            <person name="Geurts R."/>
            <person name="Zhang Z."/>
            <person name="Limpens E."/>
            <person name="Saunders D.G."/>
            <person name="Mu D."/>
            <person name="Pang E."/>
            <person name="Cao H."/>
            <person name="Cha H."/>
            <person name="Lin T."/>
            <person name="Zhou Q."/>
            <person name="Shang Y."/>
            <person name="Li Y."/>
            <person name="Ivanov S."/>
            <person name="Sharma T."/>
            <person name="Velzen R.V."/>
            <person name="Ruijter N.D."/>
            <person name="Aanen D.K."/>
            <person name="Win J."/>
            <person name="Kamoun S."/>
            <person name="Bisseling T."/>
            <person name="Huang S."/>
        </authorList>
    </citation>
    <scope>NUCLEOTIDE SEQUENCE [LARGE SCALE GENOMIC DNA]</scope>
    <source>
        <strain evidence="2">DAOM197198w</strain>
    </source>
</reference>
<evidence type="ECO:0000313" key="2">
    <source>
        <dbReference type="Proteomes" id="UP000022910"/>
    </source>
</evidence>
<dbReference type="HOGENOM" id="CLU_2278996_0_0_1"/>
<evidence type="ECO:0000313" key="1">
    <source>
        <dbReference type="EMBL" id="EXX64218.1"/>
    </source>
</evidence>
<dbReference type="OrthoDB" id="2393851at2759"/>
<comment type="caution">
    <text evidence="1">The sequence shown here is derived from an EMBL/GenBank/DDBJ whole genome shotgun (WGS) entry which is preliminary data.</text>
</comment>
<dbReference type="EMBL" id="JEMT01023614">
    <property type="protein sequence ID" value="EXX64218.1"/>
    <property type="molecule type" value="Genomic_DNA"/>
</dbReference>
<name>A0A015MBQ3_RHIIW</name>
<sequence>MHTPTISNQTDCSGTASALRYDGAGPLASVLSRNDIVAEFDNGMTTILQQRLSDKQPIHFMPTAVSDEAEYINGVSTYILRISGCLINGQKAIVNVMGIKLL</sequence>
<accession>A0A015MBQ3</accession>
<dbReference type="AlphaFoldDB" id="A0A015MBQ3"/>
<keyword evidence="2" id="KW-1185">Reference proteome</keyword>
<organism evidence="1 2">
    <name type="scientific">Rhizophagus irregularis (strain DAOM 197198w)</name>
    <name type="common">Glomus intraradices</name>
    <dbReference type="NCBI Taxonomy" id="1432141"/>
    <lineage>
        <taxon>Eukaryota</taxon>
        <taxon>Fungi</taxon>
        <taxon>Fungi incertae sedis</taxon>
        <taxon>Mucoromycota</taxon>
        <taxon>Glomeromycotina</taxon>
        <taxon>Glomeromycetes</taxon>
        <taxon>Glomerales</taxon>
        <taxon>Glomeraceae</taxon>
        <taxon>Rhizophagus</taxon>
    </lineage>
</organism>
<dbReference type="Proteomes" id="UP000022910">
    <property type="component" value="Unassembled WGS sequence"/>
</dbReference>